<dbReference type="SUPFAM" id="SSF56601">
    <property type="entry name" value="beta-lactamase/transpeptidase-like"/>
    <property type="match status" value="1"/>
</dbReference>
<comment type="caution">
    <text evidence="6">The sequence shown here is derived from an EMBL/GenBank/DDBJ whole genome shotgun (WGS) entry which is preliminary data.</text>
</comment>
<dbReference type="SUPFAM" id="SSF54184">
    <property type="entry name" value="Penicillin-binding protein 2x (pbp-2x), c-terminal domain"/>
    <property type="match status" value="2"/>
</dbReference>
<accession>A0A917RYW2</accession>
<dbReference type="GO" id="GO:0071555">
    <property type="term" value="P:cell wall organization"/>
    <property type="evidence" value="ECO:0007669"/>
    <property type="project" value="TreeGrafter"/>
</dbReference>
<dbReference type="InterPro" id="IPR005543">
    <property type="entry name" value="PASTA_dom"/>
</dbReference>
<name>A0A917RYW2_9BACL</name>
<proteinExistence type="inferred from homology"/>
<protein>
    <submittedName>
        <fullName evidence="6">Dihydropteridine reductase</fullName>
    </submittedName>
</protein>
<dbReference type="Pfam" id="PF03717">
    <property type="entry name" value="PBP_dimer"/>
    <property type="match status" value="1"/>
</dbReference>
<evidence type="ECO:0000256" key="3">
    <source>
        <dbReference type="ARBA" id="ARBA00023136"/>
    </source>
</evidence>
<dbReference type="EMBL" id="BMOK01000002">
    <property type="protein sequence ID" value="GGL44794.1"/>
    <property type="molecule type" value="Genomic_DNA"/>
</dbReference>
<reference evidence="6" key="1">
    <citation type="journal article" date="2014" name="Int. J. Syst. Evol. Microbiol.">
        <title>Complete genome sequence of Corynebacterium casei LMG S-19264T (=DSM 44701T), isolated from a smear-ripened cheese.</title>
        <authorList>
            <consortium name="US DOE Joint Genome Institute (JGI-PGF)"/>
            <person name="Walter F."/>
            <person name="Albersmeier A."/>
            <person name="Kalinowski J."/>
            <person name="Ruckert C."/>
        </authorList>
    </citation>
    <scope>NUCLEOTIDE SEQUENCE</scope>
    <source>
        <strain evidence="6">JCM 15325</strain>
    </source>
</reference>
<dbReference type="InterPro" id="IPR005311">
    <property type="entry name" value="PBP_dimer"/>
</dbReference>
<evidence type="ECO:0000256" key="2">
    <source>
        <dbReference type="ARBA" id="ARBA00007171"/>
    </source>
</evidence>
<evidence type="ECO:0000259" key="5">
    <source>
        <dbReference type="PROSITE" id="PS51178"/>
    </source>
</evidence>
<dbReference type="CDD" id="cd06575">
    <property type="entry name" value="PASTA_Pbp2x-like_2"/>
    <property type="match status" value="1"/>
</dbReference>
<dbReference type="Gene3D" id="2.20.70.70">
    <property type="match status" value="1"/>
</dbReference>
<dbReference type="Gene3D" id="3.40.710.10">
    <property type="entry name" value="DD-peptidase/beta-lactamase superfamily"/>
    <property type="match status" value="1"/>
</dbReference>
<evidence type="ECO:0000256" key="1">
    <source>
        <dbReference type="ARBA" id="ARBA00004370"/>
    </source>
</evidence>
<feature type="transmembrane region" description="Helical" evidence="4">
    <location>
        <begin position="12"/>
        <end position="33"/>
    </location>
</feature>
<sequence>MIQRKKKSMSFWAAVVGGIFMLAFFIIIGRFVFIAQGKEINGHNLIQVGKNQWSDYKVINEKRGTIYSSDGRILAEDVPAYNLYAVVSPKADSYVKDKVKTASELAPILNMKESDVLAILNKKAYQVEFGSNGKMLSDVKKRQIDNLKLPGIGYMTESERYYPEQSGAAYTIGFTRPNADGSQQTGVLGIEQSLNQYLTEKDGVVRYYRSLGGVPIPDESQQITKSSPGNDVHLTLNTQIQTVLDQAMTGAYNAYKPSSMIGIVADPKTGKILALSTLPDFNPNLRNITQFNNVAISSPYEPGSVMKIFTVASAIDSGTFHGTATYKSGSYTTTGGTIHDWNYTGWGTINFDQGFELSSNVGMSVLTDQYLGPDNLGAYLKKFGFMQKTGIDIPGESSSLVNWSSKIDKLETSFGQSSAFTAMQIVQAATAIANNGTMMRPYVVDKVVNPDTHKTILTNSPTVAGRPISIQAAEQTRALMRQVVSNKNVVNGYGATGTAYDLPGYDVIGKTGTAQIAENGQYLTGKNNYVYSFLGMAPQNDPKVIVYVAVRQPHLKPTDTGEEPVVNVVKPVMSSTLEYMKVGKQAVGTGNQADYSSAVLNQFVGSPMDQAVQTLRSQGFVPIGIGTGQVDNQMPYQGERLIKGSKVILSGSGPAQLPDLTGWSLADSMKLAHVTGMKLTTKGDGFVASQKPAPGSIIKAGDTLAIELKPK</sequence>
<dbReference type="PROSITE" id="PS51178">
    <property type="entry name" value="PASTA"/>
    <property type="match status" value="1"/>
</dbReference>
<feature type="domain" description="PASTA" evidence="5">
    <location>
        <begin position="651"/>
        <end position="710"/>
    </location>
</feature>
<dbReference type="GO" id="GO:0005886">
    <property type="term" value="C:plasma membrane"/>
    <property type="evidence" value="ECO:0007669"/>
    <property type="project" value="TreeGrafter"/>
</dbReference>
<dbReference type="InterPro" id="IPR036138">
    <property type="entry name" value="PBP_dimer_sf"/>
</dbReference>
<dbReference type="GO" id="GO:0008658">
    <property type="term" value="F:penicillin binding"/>
    <property type="evidence" value="ECO:0007669"/>
    <property type="project" value="InterPro"/>
</dbReference>
<dbReference type="PANTHER" id="PTHR30627">
    <property type="entry name" value="PEPTIDOGLYCAN D,D-TRANSPEPTIDASE"/>
    <property type="match status" value="1"/>
</dbReference>
<dbReference type="PANTHER" id="PTHR30627:SF26">
    <property type="entry name" value="PENICILLIN-BINDING PROTEIN 2B"/>
    <property type="match status" value="1"/>
</dbReference>
<keyword evidence="3 4" id="KW-0472">Membrane</keyword>
<comment type="subcellular location">
    <subcellularLocation>
        <location evidence="1">Membrane</location>
    </subcellularLocation>
</comment>
<dbReference type="SMART" id="SM00740">
    <property type="entry name" value="PASTA"/>
    <property type="match status" value="2"/>
</dbReference>
<evidence type="ECO:0000256" key="4">
    <source>
        <dbReference type="SAM" id="Phobius"/>
    </source>
</evidence>
<dbReference type="SUPFAM" id="SSF56519">
    <property type="entry name" value="Penicillin binding protein dimerisation domain"/>
    <property type="match status" value="1"/>
</dbReference>
<keyword evidence="4" id="KW-0812">Transmembrane</keyword>
<dbReference type="Proteomes" id="UP000654670">
    <property type="component" value="Unassembled WGS sequence"/>
</dbReference>
<dbReference type="InterPro" id="IPR012338">
    <property type="entry name" value="Beta-lactam/transpept-like"/>
</dbReference>
<organism evidence="6 7">
    <name type="scientific">Sporolactobacillus putidus</name>
    <dbReference type="NCBI Taxonomy" id="492735"/>
    <lineage>
        <taxon>Bacteria</taxon>
        <taxon>Bacillati</taxon>
        <taxon>Bacillota</taxon>
        <taxon>Bacilli</taxon>
        <taxon>Bacillales</taxon>
        <taxon>Sporolactobacillaceae</taxon>
        <taxon>Sporolactobacillus</taxon>
    </lineage>
</organism>
<gene>
    <name evidence="6" type="ORF">GCM10007968_06070</name>
</gene>
<evidence type="ECO:0000313" key="7">
    <source>
        <dbReference type="Proteomes" id="UP000654670"/>
    </source>
</evidence>
<keyword evidence="7" id="KW-1185">Reference proteome</keyword>
<dbReference type="RefSeq" id="WP_188801604.1">
    <property type="nucleotide sequence ID" value="NZ_BMOK01000002.1"/>
</dbReference>
<dbReference type="InterPro" id="IPR001460">
    <property type="entry name" value="PCN-bd_Tpept"/>
</dbReference>
<dbReference type="Pfam" id="PF00905">
    <property type="entry name" value="Transpeptidase"/>
    <property type="match status" value="1"/>
</dbReference>
<reference evidence="6" key="2">
    <citation type="submission" date="2020-09" db="EMBL/GenBank/DDBJ databases">
        <authorList>
            <person name="Sun Q."/>
            <person name="Ohkuma M."/>
        </authorList>
    </citation>
    <scope>NUCLEOTIDE SEQUENCE</scope>
    <source>
        <strain evidence="6">JCM 15325</strain>
    </source>
</reference>
<comment type="similarity">
    <text evidence="2">Belongs to the transpeptidase family.</text>
</comment>
<evidence type="ECO:0000313" key="6">
    <source>
        <dbReference type="EMBL" id="GGL44794.1"/>
    </source>
</evidence>
<keyword evidence="4" id="KW-1133">Transmembrane helix</keyword>
<dbReference type="Gene3D" id="3.90.1310.10">
    <property type="entry name" value="Penicillin-binding protein 2a (Domain 2)"/>
    <property type="match status" value="1"/>
</dbReference>
<dbReference type="AlphaFoldDB" id="A0A917RYW2"/>
<dbReference type="Pfam" id="PF03793">
    <property type="entry name" value="PASTA"/>
    <property type="match status" value="2"/>
</dbReference>
<dbReference type="Gene3D" id="3.30.70.2110">
    <property type="match status" value="1"/>
</dbReference>
<dbReference type="InterPro" id="IPR050515">
    <property type="entry name" value="Beta-lactam/transpept"/>
</dbReference>